<sequence>MQPSGDWITATDAQSRYLPFQVDDRFYLYAFETLNLFEVPEPVYAFALGPDHPDGAKHPPDLTLAGPVGDALVTLEAEIDAALSEPDEAPRDGLGSVALHVAHDCNLRCPYCFAQQGHYGGPREMMTPETAAKAVDWLMGESGSRPSVRVKFFGGEPMMNMKTMRSTVAHAHARSDETGQRIGFHVTTNGTFLGEREIDFLEDNGVGVQVSIDGSPEEHDKLRVFENGAGSYSVVQRGLRRLNARKGGTIVRGTISADVPQVEASVWSLIDDEEVTDVAMEPALTTPTGEHMTTETADRIIAQWSSVADEFVARVRRGKKPPVGNILKYLKKIHKRQRTRYGCGAGLAYMAVDPSGDVWPCHRFVGEDGWKMGNIQSPGVDEDIRDRFAGNTVDQREPCASCWARYTCGGKCAHEALQATGEISDPDPLRCRIERGLTAICVATYAQLGPDLVARLFDPDNAPRVSRGAQAAAEAAVPGE</sequence>
<dbReference type="Pfam" id="PF13186">
    <property type="entry name" value="SPASM"/>
    <property type="match status" value="1"/>
</dbReference>
<dbReference type="NCBIfam" id="TIGR04085">
    <property type="entry name" value="rSAM_more_4Fe4S"/>
    <property type="match status" value="1"/>
</dbReference>
<dbReference type="SFLD" id="SFLDG01067">
    <property type="entry name" value="SPASM/twitch_domain_containing"/>
    <property type="match status" value="1"/>
</dbReference>
<keyword evidence="5" id="KW-0408">Iron</keyword>
<keyword evidence="6" id="KW-0411">Iron-sulfur</keyword>
<dbReference type="SFLD" id="SFLDG01384">
    <property type="entry name" value="thioether_bond_formation_requi"/>
    <property type="match status" value="1"/>
</dbReference>
<reference evidence="9" key="1">
    <citation type="submission" date="2017-01" db="EMBL/GenBank/DDBJ databases">
        <authorList>
            <person name="Varghese N."/>
            <person name="Submissions S."/>
        </authorList>
    </citation>
    <scope>NUCLEOTIDE SEQUENCE [LARGE SCALE GENOMIC DNA]</scope>
    <source>
        <strain evidence="9">DSM 29430</strain>
    </source>
</reference>
<gene>
    <name evidence="8" type="ORF">SAMN05421759_11141</name>
</gene>
<dbReference type="InterPro" id="IPR023867">
    <property type="entry name" value="Sulphatase_maturase_rSAM"/>
</dbReference>
<evidence type="ECO:0000259" key="7">
    <source>
        <dbReference type="PROSITE" id="PS51918"/>
    </source>
</evidence>
<dbReference type="GO" id="GO:0046872">
    <property type="term" value="F:metal ion binding"/>
    <property type="evidence" value="ECO:0007669"/>
    <property type="project" value="UniProtKB-KW"/>
</dbReference>
<protein>
    <recommendedName>
        <fullName evidence="7">Radical SAM core domain-containing protein</fullName>
    </recommendedName>
</protein>
<evidence type="ECO:0000256" key="2">
    <source>
        <dbReference type="ARBA" id="ARBA00022485"/>
    </source>
</evidence>
<evidence type="ECO:0000313" key="8">
    <source>
        <dbReference type="EMBL" id="SIT03468.1"/>
    </source>
</evidence>
<dbReference type="PROSITE" id="PS51918">
    <property type="entry name" value="RADICAL_SAM"/>
    <property type="match status" value="1"/>
</dbReference>
<evidence type="ECO:0000256" key="6">
    <source>
        <dbReference type="ARBA" id="ARBA00023014"/>
    </source>
</evidence>
<evidence type="ECO:0000256" key="4">
    <source>
        <dbReference type="ARBA" id="ARBA00022723"/>
    </source>
</evidence>
<dbReference type="Proteomes" id="UP000186684">
    <property type="component" value="Unassembled WGS sequence"/>
</dbReference>
<dbReference type="InterPro" id="IPR007197">
    <property type="entry name" value="rSAM"/>
</dbReference>
<evidence type="ECO:0000256" key="5">
    <source>
        <dbReference type="ARBA" id="ARBA00023004"/>
    </source>
</evidence>
<dbReference type="SFLD" id="SFLDG01386">
    <property type="entry name" value="main_SPASM_domain-containing"/>
    <property type="match status" value="1"/>
</dbReference>
<accession>A0A1N7NYW2</accession>
<dbReference type="InterPro" id="IPR013785">
    <property type="entry name" value="Aldolase_TIM"/>
</dbReference>
<dbReference type="SFLD" id="SFLDS00029">
    <property type="entry name" value="Radical_SAM"/>
    <property type="match status" value="1"/>
</dbReference>
<proteinExistence type="predicted"/>
<dbReference type="Gene3D" id="3.20.20.70">
    <property type="entry name" value="Aldolase class I"/>
    <property type="match status" value="1"/>
</dbReference>
<keyword evidence="3" id="KW-0949">S-adenosyl-L-methionine</keyword>
<comment type="cofactor">
    <cofactor evidence="1">
        <name>[4Fe-4S] cluster</name>
        <dbReference type="ChEBI" id="CHEBI:49883"/>
    </cofactor>
</comment>
<dbReference type="GO" id="GO:0051539">
    <property type="term" value="F:4 iron, 4 sulfur cluster binding"/>
    <property type="evidence" value="ECO:0007669"/>
    <property type="project" value="UniProtKB-KW"/>
</dbReference>
<dbReference type="PANTHER" id="PTHR43273:SF8">
    <property type="entry name" value="RADICAL SAM DOMAIN PROTEIN"/>
    <property type="match status" value="1"/>
</dbReference>
<dbReference type="InterPro" id="IPR000385">
    <property type="entry name" value="MoaA_NifB_PqqE_Fe-S-bd_CS"/>
</dbReference>
<keyword evidence="2" id="KW-0004">4Fe-4S</keyword>
<keyword evidence="9" id="KW-1185">Reference proteome</keyword>
<keyword evidence="4" id="KW-0479">Metal-binding</keyword>
<name>A0A1N7NYW2_9RHOB</name>
<dbReference type="AlphaFoldDB" id="A0A1N7NYW2"/>
<dbReference type="Pfam" id="PF04055">
    <property type="entry name" value="Radical_SAM"/>
    <property type="match status" value="1"/>
</dbReference>
<dbReference type="SUPFAM" id="SSF102114">
    <property type="entry name" value="Radical SAM enzymes"/>
    <property type="match status" value="1"/>
</dbReference>
<organism evidence="8 9">
    <name type="scientific">Roseivivax lentus</name>
    <dbReference type="NCBI Taxonomy" id="633194"/>
    <lineage>
        <taxon>Bacteria</taxon>
        <taxon>Pseudomonadati</taxon>
        <taxon>Pseudomonadota</taxon>
        <taxon>Alphaproteobacteria</taxon>
        <taxon>Rhodobacterales</taxon>
        <taxon>Roseobacteraceae</taxon>
        <taxon>Roseivivax</taxon>
    </lineage>
</organism>
<dbReference type="InterPro" id="IPR058240">
    <property type="entry name" value="rSAM_sf"/>
</dbReference>
<dbReference type="PROSITE" id="PS01305">
    <property type="entry name" value="MOAA_NIFB_PQQE"/>
    <property type="match status" value="1"/>
</dbReference>
<dbReference type="EMBL" id="FTOQ01000011">
    <property type="protein sequence ID" value="SIT03468.1"/>
    <property type="molecule type" value="Genomic_DNA"/>
</dbReference>
<evidence type="ECO:0000256" key="3">
    <source>
        <dbReference type="ARBA" id="ARBA00022691"/>
    </source>
</evidence>
<evidence type="ECO:0000313" key="9">
    <source>
        <dbReference type="Proteomes" id="UP000186684"/>
    </source>
</evidence>
<feature type="domain" description="Radical SAM core" evidence="7">
    <location>
        <begin position="91"/>
        <end position="322"/>
    </location>
</feature>
<dbReference type="PANTHER" id="PTHR43273">
    <property type="entry name" value="ANAEROBIC SULFATASE-MATURATING ENZYME HOMOLOG ASLB-RELATED"/>
    <property type="match status" value="1"/>
</dbReference>
<dbReference type="InterPro" id="IPR023885">
    <property type="entry name" value="4Fe4S-binding_SPASM_dom"/>
</dbReference>
<dbReference type="GO" id="GO:0016491">
    <property type="term" value="F:oxidoreductase activity"/>
    <property type="evidence" value="ECO:0007669"/>
    <property type="project" value="InterPro"/>
</dbReference>
<evidence type="ECO:0000256" key="1">
    <source>
        <dbReference type="ARBA" id="ARBA00001966"/>
    </source>
</evidence>
<dbReference type="STRING" id="633194.SAMN05421759_11141"/>
<dbReference type="CDD" id="cd01335">
    <property type="entry name" value="Radical_SAM"/>
    <property type="match status" value="1"/>
</dbReference>